<dbReference type="FunFam" id="3.30.70.270:FF:000020">
    <property type="entry name" value="Transposon Tf2-6 polyprotein-like Protein"/>
    <property type="match status" value="1"/>
</dbReference>
<dbReference type="GO" id="GO:0003676">
    <property type="term" value="F:nucleic acid binding"/>
    <property type="evidence" value="ECO:0007669"/>
    <property type="project" value="InterPro"/>
</dbReference>
<accession>A0AAW2PI96</accession>
<sequence>MPGDLKFQGLVVWGKTHNELVRVEGEVEMVEVAGIFPRHQQHKVVNLNPKQGCMQLQKSKLLRHPSIESLGHDLCVSMPAGGVMLVNTVVRSCPVVVEGVTLYADLVGGCEAYLASVRDTTKVGPSVSDVPIVREFPDVFPEELLGLPPHREVDFEIDTIPGATPISITPYRMAPLELKELKKQLEELLDKGFIQPSISPWGAPGATVFSKIDLRSGYWQLRVEEGSIPKTAFRTRACCFEEGVQPDPPKVKAIMEWEPPKNVSEVRSFLGLAGYYRRFVKHFSVVAKPLTNLLKKNAPFNWNDKCAQSFEELKKRLTSVPILALPSKDGGYVLRPHEIYYPTIDLELTPIVHALKIWRHYLCGETFQIFTDHKSLKYIPAQKELNLRQRRWIELLKDYDCTIDYHIGKANIVADALSRKTVDHLASMICYNVEYLTTLRGMHVHFSIGGDMLLAIILVKPSLKDNIRDAQEKDSHLQKMKTKVEEGKNNQFILQDNGMLLIRKRICVPNVEELRTEIMYEAHYAPYAMHPGSTKMYWDLRPYYWWPTMKKDAAEFVARCLTCQQVKAEHQAPAGKLHPLPIPVWKWEKITMDFIVGLPHMFRKHDAIWMVVDRLTKSAHFLPIRQNDSLDKLAELYVSEIVRLHGIPTSIVSDRDPRFTSHFWGSLQRDLGTNCISVRHFILRQMDSQKERFRR</sequence>
<dbReference type="SUPFAM" id="SSF53098">
    <property type="entry name" value="Ribonuclease H-like"/>
    <property type="match status" value="1"/>
</dbReference>
<evidence type="ECO:0000259" key="7">
    <source>
        <dbReference type="PROSITE" id="PS50994"/>
    </source>
</evidence>
<dbReference type="PROSITE" id="PS50994">
    <property type="entry name" value="INTEGRASE"/>
    <property type="match status" value="1"/>
</dbReference>
<keyword evidence="3" id="KW-0540">Nuclease</keyword>
<evidence type="ECO:0000256" key="3">
    <source>
        <dbReference type="ARBA" id="ARBA00022722"/>
    </source>
</evidence>
<dbReference type="InterPro" id="IPR001584">
    <property type="entry name" value="Integrase_cat-core"/>
</dbReference>
<dbReference type="GO" id="GO:0015074">
    <property type="term" value="P:DNA integration"/>
    <property type="evidence" value="ECO:0007669"/>
    <property type="project" value="InterPro"/>
</dbReference>
<dbReference type="InterPro" id="IPR041373">
    <property type="entry name" value="RT_RNaseH"/>
</dbReference>
<evidence type="ECO:0000256" key="6">
    <source>
        <dbReference type="ARBA" id="ARBA00022918"/>
    </source>
</evidence>
<dbReference type="Pfam" id="PF17917">
    <property type="entry name" value="RT_RNaseH"/>
    <property type="match status" value="1"/>
</dbReference>
<dbReference type="InterPro" id="IPR012337">
    <property type="entry name" value="RNaseH-like_sf"/>
</dbReference>
<feature type="domain" description="Integrase catalytic" evidence="7">
    <location>
        <begin position="577"/>
        <end position="695"/>
    </location>
</feature>
<comment type="caution">
    <text evidence="8">The sequence shown here is derived from an EMBL/GenBank/DDBJ whole genome shotgun (WGS) entry which is preliminary data.</text>
</comment>
<evidence type="ECO:0000256" key="4">
    <source>
        <dbReference type="ARBA" id="ARBA00022759"/>
    </source>
</evidence>
<dbReference type="InterPro" id="IPR036397">
    <property type="entry name" value="RNaseH_sf"/>
</dbReference>
<keyword evidence="4" id="KW-0255">Endonuclease</keyword>
<dbReference type="InterPro" id="IPR041588">
    <property type="entry name" value="Integrase_H2C2"/>
</dbReference>
<dbReference type="Gene3D" id="3.30.70.270">
    <property type="match status" value="2"/>
</dbReference>
<dbReference type="InterPro" id="IPR043128">
    <property type="entry name" value="Rev_trsase/Diguanyl_cyclase"/>
</dbReference>
<keyword evidence="6" id="KW-0695">RNA-directed DNA polymerase</keyword>
<proteinExistence type="predicted"/>
<dbReference type="AlphaFoldDB" id="A0AAW2PI96"/>
<dbReference type="InterPro" id="IPR043502">
    <property type="entry name" value="DNA/RNA_pol_sf"/>
</dbReference>
<reference evidence="8" key="1">
    <citation type="submission" date="2020-06" db="EMBL/GenBank/DDBJ databases">
        <authorList>
            <person name="Li T."/>
            <person name="Hu X."/>
            <person name="Zhang T."/>
            <person name="Song X."/>
            <person name="Zhang H."/>
            <person name="Dai N."/>
            <person name="Sheng W."/>
            <person name="Hou X."/>
            <person name="Wei L."/>
        </authorList>
    </citation>
    <scope>NUCLEOTIDE SEQUENCE</scope>
    <source>
        <strain evidence="8">G01</strain>
        <tissue evidence="8">Leaf</tissue>
    </source>
</reference>
<dbReference type="Gene3D" id="1.10.340.70">
    <property type="match status" value="1"/>
</dbReference>
<dbReference type="PANTHER" id="PTHR37984:SF5">
    <property type="entry name" value="PROTEIN NYNRIN-LIKE"/>
    <property type="match status" value="1"/>
</dbReference>
<keyword evidence="5" id="KW-0378">Hydrolase</keyword>
<dbReference type="PANTHER" id="PTHR37984">
    <property type="entry name" value="PROTEIN CBG26694"/>
    <property type="match status" value="1"/>
</dbReference>
<keyword evidence="1" id="KW-0808">Transferase</keyword>
<evidence type="ECO:0000256" key="2">
    <source>
        <dbReference type="ARBA" id="ARBA00022695"/>
    </source>
</evidence>
<gene>
    <name evidence="8" type="ORF">Sangu_1013900</name>
</gene>
<dbReference type="GO" id="GO:0004519">
    <property type="term" value="F:endonuclease activity"/>
    <property type="evidence" value="ECO:0007669"/>
    <property type="project" value="UniProtKB-KW"/>
</dbReference>
<dbReference type="GO" id="GO:0016787">
    <property type="term" value="F:hydrolase activity"/>
    <property type="evidence" value="ECO:0007669"/>
    <property type="project" value="UniProtKB-KW"/>
</dbReference>
<organism evidence="8">
    <name type="scientific">Sesamum angustifolium</name>
    <dbReference type="NCBI Taxonomy" id="2727405"/>
    <lineage>
        <taxon>Eukaryota</taxon>
        <taxon>Viridiplantae</taxon>
        <taxon>Streptophyta</taxon>
        <taxon>Embryophyta</taxon>
        <taxon>Tracheophyta</taxon>
        <taxon>Spermatophyta</taxon>
        <taxon>Magnoliopsida</taxon>
        <taxon>eudicotyledons</taxon>
        <taxon>Gunneridae</taxon>
        <taxon>Pentapetalae</taxon>
        <taxon>asterids</taxon>
        <taxon>lamiids</taxon>
        <taxon>Lamiales</taxon>
        <taxon>Pedaliaceae</taxon>
        <taxon>Sesamum</taxon>
    </lineage>
</organism>
<protein>
    <submittedName>
        <fullName evidence="8">Retrovirus-related Pol polyprotein from transposon</fullName>
    </submittedName>
</protein>
<reference evidence="8" key="2">
    <citation type="journal article" date="2024" name="Plant">
        <title>Genomic evolution and insights into agronomic trait innovations of Sesamum species.</title>
        <authorList>
            <person name="Miao H."/>
            <person name="Wang L."/>
            <person name="Qu L."/>
            <person name="Liu H."/>
            <person name="Sun Y."/>
            <person name="Le M."/>
            <person name="Wang Q."/>
            <person name="Wei S."/>
            <person name="Zheng Y."/>
            <person name="Lin W."/>
            <person name="Duan Y."/>
            <person name="Cao H."/>
            <person name="Xiong S."/>
            <person name="Wang X."/>
            <person name="Wei L."/>
            <person name="Li C."/>
            <person name="Ma Q."/>
            <person name="Ju M."/>
            <person name="Zhao R."/>
            <person name="Li G."/>
            <person name="Mu C."/>
            <person name="Tian Q."/>
            <person name="Mei H."/>
            <person name="Zhang T."/>
            <person name="Gao T."/>
            <person name="Zhang H."/>
        </authorList>
    </citation>
    <scope>NUCLEOTIDE SEQUENCE</scope>
    <source>
        <strain evidence="8">G01</strain>
    </source>
</reference>
<dbReference type="EMBL" id="JACGWK010000005">
    <property type="protein sequence ID" value="KAL0354326.1"/>
    <property type="molecule type" value="Genomic_DNA"/>
</dbReference>
<dbReference type="SUPFAM" id="SSF56672">
    <property type="entry name" value="DNA/RNA polymerases"/>
    <property type="match status" value="1"/>
</dbReference>
<keyword evidence="2" id="KW-0548">Nucleotidyltransferase</keyword>
<name>A0AAW2PI96_9LAMI</name>
<dbReference type="Gene3D" id="3.30.420.10">
    <property type="entry name" value="Ribonuclease H-like superfamily/Ribonuclease H"/>
    <property type="match status" value="1"/>
</dbReference>
<evidence type="ECO:0000256" key="1">
    <source>
        <dbReference type="ARBA" id="ARBA00022679"/>
    </source>
</evidence>
<evidence type="ECO:0000256" key="5">
    <source>
        <dbReference type="ARBA" id="ARBA00022801"/>
    </source>
</evidence>
<dbReference type="Pfam" id="PF17921">
    <property type="entry name" value="Integrase_H2C2"/>
    <property type="match status" value="1"/>
</dbReference>
<evidence type="ECO:0000313" key="8">
    <source>
        <dbReference type="EMBL" id="KAL0354326.1"/>
    </source>
</evidence>
<dbReference type="GO" id="GO:0003964">
    <property type="term" value="F:RNA-directed DNA polymerase activity"/>
    <property type="evidence" value="ECO:0007669"/>
    <property type="project" value="UniProtKB-KW"/>
</dbReference>
<dbReference type="CDD" id="cd09274">
    <property type="entry name" value="RNase_HI_RT_Ty3"/>
    <property type="match status" value="1"/>
</dbReference>
<dbReference type="InterPro" id="IPR050951">
    <property type="entry name" value="Retrovirus_Pol_polyprotein"/>
</dbReference>
<dbReference type="Gene3D" id="3.10.10.10">
    <property type="entry name" value="HIV Type 1 Reverse Transcriptase, subunit A, domain 1"/>
    <property type="match status" value="2"/>
</dbReference>